<evidence type="ECO:0000256" key="8">
    <source>
        <dbReference type="ARBA" id="ARBA00022946"/>
    </source>
</evidence>
<keyword evidence="5" id="KW-0317">Glutathione biosynthesis</keyword>
<comment type="similarity">
    <text evidence="10">Belongs to the glutamate--cysteine ligase type 2 family. EgtA subfamily.</text>
</comment>
<dbReference type="PANTHER" id="PTHR34378:SF1">
    <property type="entry name" value="GLUTAMATE--CYSTEINE LIGASE, CHLOROPLASTIC"/>
    <property type="match status" value="1"/>
</dbReference>
<dbReference type="Proteomes" id="UP000028181">
    <property type="component" value="Chromosome I"/>
</dbReference>
<dbReference type="PANTHER" id="PTHR34378">
    <property type="entry name" value="GLUTAMATE--CYSTEINE LIGASE, CHLOROPLASTIC"/>
    <property type="match status" value="1"/>
</dbReference>
<dbReference type="Gene3D" id="3.30.590.20">
    <property type="match status" value="1"/>
</dbReference>
<evidence type="ECO:0000256" key="2">
    <source>
        <dbReference type="ARBA" id="ARBA00010253"/>
    </source>
</evidence>
<evidence type="ECO:0000256" key="4">
    <source>
        <dbReference type="ARBA" id="ARBA00022598"/>
    </source>
</evidence>
<dbReference type="GO" id="GO:0004357">
    <property type="term" value="F:glutamate-cysteine ligase activity"/>
    <property type="evidence" value="ECO:0007669"/>
    <property type="project" value="UniProtKB-UniRule"/>
</dbReference>
<dbReference type="eggNOG" id="COG3572">
    <property type="taxonomic scope" value="Bacteria"/>
</dbReference>
<comment type="similarity">
    <text evidence="2">Belongs to the carboxylate-amine ligase family. Glutamate--cysteine ligase type 2 subfamily.</text>
</comment>
<dbReference type="KEGG" id="ngg:RG540_CH03190"/>
<dbReference type="GeneID" id="24257154"/>
<dbReference type="NCBIfam" id="TIGR01436">
    <property type="entry name" value="glu_cys_lig_pln"/>
    <property type="match status" value="1"/>
</dbReference>
<dbReference type="GO" id="GO:0006750">
    <property type="term" value="P:glutathione biosynthetic process"/>
    <property type="evidence" value="ECO:0007669"/>
    <property type="project" value="UniProtKB-UniRule"/>
</dbReference>
<keyword evidence="9 11" id="KW-1015">Disulfide bond</keyword>
<dbReference type="Pfam" id="PF04107">
    <property type="entry name" value="GCS2"/>
    <property type="match status" value="1"/>
</dbReference>
<dbReference type="AlphaFoldDB" id="A0A068SK66"/>
<comment type="function">
    <text evidence="10">Catalyzes the synthesis of gamma-glutamylcysteine (gamma-GC).</text>
</comment>
<keyword evidence="4 10" id="KW-0436">Ligase</keyword>
<name>A0A068SK66_NEOGA</name>
<comment type="catalytic activity">
    <reaction evidence="10">
        <text>L-cysteine + L-glutamate + ATP = gamma-L-glutamyl-L-cysteine + ADP + phosphate + H(+)</text>
        <dbReference type="Rhea" id="RHEA:13285"/>
        <dbReference type="ChEBI" id="CHEBI:15378"/>
        <dbReference type="ChEBI" id="CHEBI:29985"/>
        <dbReference type="ChEBI" id="CHEBI:30616"/>
        <dbReference type="ChEBI" id="CHEBI:35235"/>
        <dbReference type="ChEBI" id="CHEBI:43474"/>
        <dbReference type="ChEBI" id="CHEBI:58173"/>
        <dbReference type="ChEBI" id="CHEBI:456216"/>
        <dbReference type="EC" id="6.3.2.2"/>
    </reaction>
</comment>
<dbReference type="PATRIC" id="fig|1028800.3.peg.324"/>
<dbReference type="HOGENOM" id="CLU_026610_1_0_5"/>
<dbReference type="RefSeq" id="WP_038583917.1">
    <property type="nucleotide sequence ID" value="NZ_HG938353.1"/>
</dbReference>
<evidence type="ECO:0000256" key="6">
    <source>
        <dbReference type="ARBA" id="ARBA00022741"/>
    </source>
</evidence>
<dbReference type="SUPFAM" id="SSF55931">
    <property type="entry name" value="Glutamine synthetase/guanido kinase"/>
    <property type="match status" value="1"/>
</dbReference>
<organism evidence="12 13">
    <name type="scientific">Neorhizobium galegae bv. orientalis str. HAMBI 540</name>
    <dbReference type="NCBI Taxonomy" id="1028800"/>
    <lineage>
        <taxon>Bacteria</taxon>
        <taxon>Pseudomonadati</taxon>
        <taxon>Pseudomonadota</taxon>
        <taxon>Alphaproteobacteria</taxon>
        <taxon>Hyphomicrobiales</taxon>
        <taxon>Rhizobiaceae</taxon>
        <taxon>Rhizobium/Agrobacterium group</taxon>
        <taxon>Neorhizobium</taxon>
    </lineage>
</organism>
<proteinExistence type="inferred from homology"/>
<protein>
    <recommendedName>
        <fullName evidence="10">Glutamate--cysteine ligase</fullName>
        <ecNumber evidence="10">6.3.2.2</ecNumber>
    </recommendedName>
</protein>
<keyword evidence="8" id="KW-0809">Transit peptide</keyword>
<reference evidence="13" key="1">
    <citation type="journal article" date="2014" name="BMC Genomics">
        <title>Genome sequencing of two Neorhizobium galegae strains reveals a noeT gene responsible for the unusual acetylation of the nodulation factors.</title>
        <authorList>
            <person name="Osterman J."/>
            <person name="Marsh J."/>
            <person name="Laine P.K."/>
            <person name="Zeng Z."/>
            <person name="Alatalo E."/>
            <person name="Sullivan J.T."/>
            <person name="Young J.P."/>
            <person name="Thomas-Oates J."/>
            <person name="Paulin L."/>
            <person name="Lindstrom K."/>
        </authorList>
    </citation>
    <scope>NUCLEOTIDE SEQUENCE [LARGE SCALE GENOMIC DNA]</scope>
    <source>
        <strain evidence="13">HAMBI 540</strain>
    </source>
</reference>
<comment type="subunit">
    <text evidence="3">Homodimer or monomer when oxidized or reduced, respectively.</text>
</comment>
<evidence type="ECO:0000256" key="11">
    <source>
        <dbReference type="PIRSR" id="PIRSR017901-50"/>
    </source>
</evidence>
<evidence type="ECO:0000313" key="13">
    <source>
        <dbReference type="Proteomes" id="UP000028181"/>
    </source>
</evidence>
<dbReference type="InterPro" id="IPR035434">
    <property type="entry name" value="GCL_bact_plant"/>
</dbReference>
<evidence type="ECO:0000256" key="1">
    <source>
        <dbReference type="ARBA" id="ARBA00005006"/>
    </source>
</evidence>
<accession>A0A068SK66</accession>
<dbReference type="InterPro" id="IPR006336">
    <property type="entry name" value="GCS2"/>
</dbReference>
<keyword evidence="7 10" id="KW-0067">ATP-binding</keyword>
<comment type="pathway">
    <text evidence="1">Sulfur metabolism; glutathione biosynthesis; glutathione from L-cysteine and L-glutamate: step 1/2.</text>
</comment>
<evidence type="ECO:0000256" key="5">
    <source>
        <dbReference type="ARBA" id="ARBA00022684"/>
    </source>
</evidence>
<dbReference type="OrthoDB" id="9780152at2"/>
<gene>
    <name evidence="12" type="ORF">RG540_CH03190</name>
</gene>
<dbReference type="PIRSF" id="PIRSF017901">
    <property type="entry name" value="GCL"/>
    <property type="match status" value="1"/>
</dbReference>
<dbReference type="EC" id="6.3.2.2" evidence="10"/>
<dbReference type="InterPro" id="IPR011556">
    <property type="entry name" value="Glut_cys_lig_pln_type"/>
</dbReference>
<evidence type="ECO:0000256" key="9">
    <source>
        <dbReference type="ARBA" id="ARBA00023157"/>
    </source>
</evidence>
<dbReference type="GO" id="GO:0005524">
    <property type="term" value="F:ATP binding"/>
    <property type="evidence" value="ECO:0007669"/>
    <property type="project" value="UniProtKB-UniRule"/>
</dbReference>
<dbReference type="InterPro" id="IPR014746">
    <property type="entry name" value="Gln_synth/guanido_kin_cat_dom"/>
</dbReference>
<keyword evidence="6 10" id="KW-0547">Nucleotide-binding</keyword>
<sequence>MARDTTDQTPLTSVSELSAYLAKGARPRQDFRIGTEHEKFAFFRADNSPVPYFGDASISALLKGMEKKLGWEPIMDGENIIGLGEQSGMGAISIEPGGQFELSGAPVESIHQTCRESNQHLAVLREIAEPMGIRFLGIGGSPKWTLAETPRMPKSRYDIMTRYMPKVGTKGLDMMYRTCTIQVNLDFSSEEDMAAKMRVSMKLQSIATALFASSPFTESKPNGLVSWRGDIWRDTDNRRSGVLPFVFRQDFGFADYVEWALDAPMYFVVRDGKYHDCTHVTFRQFMNGALKGEIKDWEPTMGDWTNHLSTLFPDVRLKRFLEMRGADGGPWRRICALPAFWVGLLYDDAALADAETLTADWTVEDVIAMRDAVPAKGLKAEIKGKSVLDVAREAVAISKAGLKARARLNGEGQDESIFLQPLDEVLAKKTTMADDMLSLYHGRWNGSVEPVFEDYQY</sequence>
<evidence type="ECO:0000256" key="3">
    <source>
        <dbReference type="ARBA" id="ARBA00011153"/>
    </source>
</evidence>
<keyword evidence="13" id="KW-1185">Reference proteome</keyword>
<dbReference type="EMBL" id="HG938353">
    <property type="protein sequence ID" value="CDN46512.1"/>
    <property type="molecule type" value="Genomic_DNA"/>
</dbReference>
<evidence type="ECO:0000313" key="12">
    <source>
        <dbReference type="EMBL" id="CDN46512.1"/>
    </source>
</evidence>
<evidence type="ECO:0000256" key="7">
    <source>
        <dbReference type="ARBA" id="ARBA00022840"/>
    </source>
</evidence>
<feature type="disulfide bond" evidence="11">
    <location>
        <begin position="114"/>
        <end position="335"/>
    </location>
</feature>
<evidence type="ECO:0000256" key="10">
    <source>
        <dbReference type="PIRNR" id="PIRNR017901"/>
    </source>
</evidence>